<organism evidence="1 2">
    <name type="scientific">Stenotrophomonas rhizophila</name>
    <dbReference type="NCBI Taxonomy" id="216778"/>
    <lineage>
        <taxon>Bacteria</taxon>
        <taxon>Pseudomonadati</taxon>
        <taxon>Pseudomonadota</taxon>
        <taxon>Gammaproteobacteria</taxon>
        <taxon>Lysobacterales</taxon>
        <taxon>Lysobacteraceae</taxon>
        <taxon>Stenotrophomonas</taxon>
    </lineage>
</organism>
<evidence type="ECO:0000313" key="2">
    <source>
        <dbReference type="Proteomes" id="UP000274786"/>
    </source>
</evidence>
<dbReference type="EMBL" id="RCDC01000004">
    <property type="protein sequence ID" value="RLK56028.1"/>
    <property type="molecule type" value="Genomic_DNA"/>
</dbReference>
<comment type="caution">
    <text evidence="1">The sequence shown here is derived from an EMBL/GenBank/DDBJ whole genome shotgun (WGS) entry which is preliminary data.</text>
</comment>
<dbReference type="AlphaFoldDB" id="A0A498CD92"/>
<proteinExistence type="predicted"/>
<evidence type="ECO:0000313" key="1">
    <source>
        <dbReference type="EMBL" id="RLK56028.1"/>
    </source>
</evidence>
<sequence length="38" mass="4250">MVPRNAAAYCEVLVGKGAQRSPRFPASLPNYNTKERTR</sequence>
<name>A0A498CD92_9GAMM</name>
<protein>
    <submittedName>
        <fullName evidence="1">Uncharacterized protein</fullName>
    </submittedName>
</protein>
<reference evidence="1 2" key="1">
    <citation type="submission" date="2018-10" db="EMBL/GenBank/DDBJ databases">
        <title>Comparative analysis of microorganisms from saline springs in Andes Mountain Range, Colombia.</title>
        <authorList>
            <person name="Rubin E."/>
        </authorList>
    </citation>
    <scope>NUCLEOTIDE SEQUENCE [LARGE SCALE GENOMIC DNA]</scope>
    <source>
        <strain evidence="1 2">USBA GBX 843</strain>
    </source>
</reference>
<gene>
    <name evidence="1" type="ORF">BCL79_0400</name>
</gene>
<accession>A0A498CD92</accession>
<dbReference type="Proteomes" id="UP000274786">
    <property type="component" value="Unassembled WGS sequence"/>
</dbReference>